<feature type="region of interest" description="Disordered" evidence="1">
    <location>
        <begin position="259"/>
        <end position="291"/>
    </location>
</feature>
<dbReference type="EMBL" id="MW394391">
    <property type="protein sequence ID" value="QQV92036.1"/>
    <property type="molecule type" value="Genomic_DNA"/>
</dbReference>
<reference evidence="2 3" key="1">
    <citation type="submission" date="2020-12" db="EMBL/GenBank/DDBJ databases">
        <title>Genomic characterization of four novel bacteriophages infecting Klebsiella pneumoniae.</title>
        <authorList>
            <person name="Estrada Bonilla B."/>
            <person name="Costa A.R."/>
            <person name="van Rossum T."/>
            <person name="Hagedoorn S."/>
            <person name="Wallinga H."/>
            <person name="Xiao M."/>
            <person name="Song W."/>
            <person name="Haas P.-J."/>
            <person name="Nobrega F.L."/>
            <person name="Brouns S.J.J."/>
        </authorList>
    </citation>
    <scope>NUCLEOTIDE SEQUENCE [LARGE SCALE GENOMIC DNA]</scope>
</reference>
<feature type="compositionally biased region" description="Basic and acidic residues" evidence="1">
    <location>
        <begin position="266"/>
        <end position="282"/>
    </location>
</feature>
<name>A0A7U0J6M0_9CAUD</name>
<evidence type="ECO:0000256" key="1">
    <source>
        <dbReference type="SAM" id="MobiDB-lite"/>
    </source>
</evidence>
<gene>
    <name evidence="2" type="ORF">vBKpMFBKp24_074</name>
</gene>
<dbReference type="Proteomes" id="UP000596381">
    <property type="component" value="Segment"/>
</dbReference>
<evidence type="ECO:0000313" key="2">
    <source>
        <dbReference type="EMBL" id="QQV92036.1"/>
    </source>
</evidence>
<evidence type="ECO:0000313" key="3">
    <source>
        <dbReference type="Proteomes" id="UP000596381"/>
    </source>
</evidence>
<sequence length="513" mass="59030">MQFYFDESLGGRTKTRVLCMGHGSYDVLFWEMKKLSWNETTFRDINRFFAFLDEDVQEKIFLAYRNIRDKLDNAYEFNTTSRLVNEDVIELYRFIPLALIEHWMRHYSDIRLPPDLKTTLLEDDRPEQTYLEPDYRQLTYMSIALKAMVPVWTEFLAMESAMAESNKEIYALQLLRRTEIMESQPMERFREFVDAVVAGTTPGMKNIIFGIGSADIPEWMLAYLVVSRLSVIQLSHNDDDDQIETVNLISKMWSAIKTQLPSDGGRSGKDEVRPKTMVKDSGGEEDNLSTAESYKVRESISDGERIAFDYWAHELRNKASRILGDDYDRGLLVSVISRNNARKFFNPIECQLKLVAVTLHQHSVTRALPHTDRTGAIGLISIAQVYLHQNGFSVLADLIGATQKGRIQTIFNAGQIKEEQLNVFNEIYPYRRYTTLGTARSKASLKTPGEIAVNAFYNEFANNYWQRDIVDVIAEKSTMIEDGDRGMMVPPNFKQLLAEFIIFINTRSVIAKP</sequence>
<protein>
    <submittedName>
        <fullName evidence="2">Uncharacterized protein</fullName>
    </submittedName>
</protein>
<keyword evidence="3" id="KW-1185">Reference proteome</keyword>
<proteinExistence type="predicted"/>
<organism evidence="2 3">
    <name type="scientific">Klebsiella phage vB_KpM_FBKp24</name>
    <dbReference type="NCBI Taxonomy" id="2801834"/>
    <lineage>
        <taxon>Viruses</taxon>
        <taxon>Duplodnaviria</taxon>
        <taxon>Heunggongvirae</taxon>
        <taxon>Uroviricota</taxon>
        <taxon>Caudoviricetes</taxon>
        <taxon>Chimalliviridae</taxon>
        <taxon>Maaswegvirus</taxon>
        <taxon>Maaswegvirus Kp24</taxon>
    </lineage>
</organism>
<accession>A0A7U0J6M0</accession>